<keyword evidence="2" id="KW-0547">Nucleotide-binding</keyword>
<keyword evidence="10" id="KW-1185">Reference proteome</keyword>
<evidence type="ECO:0000256" key="6">
    <source>
        <dbReference type="SAM" id="MobiDB-lite"/>
    </source>
</evidence>
<keyword evidence="3" id="KW-0611">Plant defense</keyword>
<dbReference type="Proteomes" id="UP001054252">
    <property type="component" value="Unassembled WGS sequence"/>
</dbReference>
<dbReference type="InterPro" id="IPR032675">
    <property type="entry name" value="LRR_dom_sf"/>
</dbReference>
<dbReference type="InterPro" id="IPR027417">
    <property type="entry name" value="P-loop_NTPase"/>
</dbReference>
<feature type="region of interest" description="Disordered" evidence="6">
    <location>
        <begin position="292"/>
        <end position="315"/>
    </location>
</feature>
<dbReference type="InterPro" id="IPR002182">
    <property type="entry name" value="NB-ARC"/>
</dbReference>
<dbReference type="PANTHER" id="PTHR33463">
    <property type="entry name" value="NB-ARC DOMAIN-CONTAINING PROTEIN-RELATED"/>
    <property type="match status" value="1"/>
</dbReference>
<evidence type="ECO:0000256" key="3">
    <source>
        <dbReference type="ARBA" id="ARBA00022821"/>
    </source>
</evidence>
<reference evidence="9 10" key="1">
    <citation type="journal article" date="2021" name="Commun. Biol.">
        <title>The genome of Shorea leprosula (Dipterocarpaceae) highlights the ecological relevance of drought in aseasonal tropical rainforests.</title>
        <authorList>
            <person name="Ng K.K.S."/>
            <person name="Kobayashi M.J."/>
            <person name="Fawcett J.A."/>
            <person name="Hatakeyama M."/>
            <person name="Paape T."/>
            <person name="Ng C.H."/>
            <person name="Ang C.C."/>
            <person name="Tnah L.H."/>
            <person name="Lee C.T."/>
            <person name="Nishiyama T."/>
            <person name="Sese J."/>
            <person name="O'Brien M.J."/>
            <person name="Copetti D."/>
            <person name="Mohd Noor M.I."/>
            <person name="Ong R.C."/>
            <person name="Putra M."/>
            <person name="Sireger I.Z."/>
            <person name="Indrioko S."/>
            <person name="Kosugi Y."/>
            <person name="Izuno A."/>
            <person name="Isagi Y."/>
            <person name="Lee S.L."/>
            <person name="Shimizu K.K."/>
        </authorList>
    </citation>
    <scope>NUCLEOTIDE SEQUENCE [LARGE SCALE GENOMIC DNA]</scope>
    <source>
        <strain evidence="9">214</strain>
    </source>
</reference>
<keyword evidence="5" id="KW-0175">Coiled coil</keyword>
<evidence type="ECO:0000259" key="8">
    <source>
        <dbReference type="Pfam" id="PF23247"/>
    </source>
</evidence>
<feature type="domain" description="Disease resistance protein At4g27190-like leucine-rich repeats" evidence="8">
    <location>
        <begin position="1566"/>
        <end position="1639"/>
    </location>
</feature>
<dbReference type="Pfam" id="PF23247">
    <property type="entry name" value="LRR_RPS2"/>
    <property type="match status" value="8"/>
</dbReference>
<dbReference type="Gene3D" id="3.80.10.10">
    <property type="entry name" value="Ribonuclease Inhibitor"/>
    <property type="match status" value="7"/>
</dbReference>
<dbReference type="Pfam" id="PF00931">
    <property type="entry name" value="NB-ARC"/>
    <property type="match status" value="1"/>
</dbReference>
<organism evidence="9 10">
    <name type="scientific">Rubroshorea leprosula</name>
    <dbReference type="NCBI Taxonomy" id="152421"/>
    <lineage>
        <taxon>Eukaryota</taxon>
        <taxon>Viridiplantae</taxon>
        <taxon>Streptophyta</taxon>
        <taxon>Embryophyta</taxon>
        <taxon>Tracheophyta</taxon>
        <taxon>Spermatophyta</taxon>
        <taxon>Magnoliopsida</taxon>
        <taxon>eudicotyledons</taxon>
        <taxon>Gunneridae</taxon>
        <taxon>Pentapetalae</taxon>
        <taxon>rosids</taxon>
        <taxon>malvids</taxon>
        <taxon>Malvales</taxon>
        <taxon>Dipterocarpaceae</taxon>
        <taxon>Rubroshorea</taxon>
    </lineage>
</organism>
<dbReference type="SUPFAM" id="SSF52047">
    <property type="entry name" value="RNI-like"/>
    <property type="match status" value="4"/>
</dbReference>
<comment type="caution">
    <text evidence="9">The sequence shown here is derived from an EMBL/GenBank/DDBJ whole genome shotgun (WGS) entry which is preliminary data.</text>
</comment>
<feature type="coiled-coil region" evidence="5">
    <location>
        <begin position="36"/>
        <end position="77"/>
    </location>
</feature>
<dbReference type="InterPro" id="IPR057135">
    <property type="entry name" value="At4g27190-like_LRR"/>
</dbReference>
<feature type="domain" description="Disease resistance protein At4g27190-like leucine-rich repeats" evidence="8">
    <location>
        <begin position="1857"/>
        <end position="1961"/>
    </location>
</feature>
<dbReference type="GO" id="GO:0006952">
    <property type="term" value="P:defense response"/>
    <property type="evidence" value="ECO:0007669"/>
    <property type="project" value="UniProtKB-KW"/>
</dbReference>
<feature type="domain" description="Disease resistance protein At4g27190-like leucine-rich repeats" evidence="8">
    <location>
        <begin position="1321"/>
        <end position="1469"/>
    </location>
</feature>
<feature type="domain" description="Disease resistance protein At4g27190-like leucine-rich repeats" evidence="8">
    <location>
        <begin position="2090"/>
        <end position="2210"/>
    </location>
</feature>
<evidence type="ECO:0008006" key="11">
    <source>
        <dbReference type="Google" id="ProtNLM"/>
    </source>
</evidence>
<evidence type="ECO:0000313" key="9">
    <source>
        <dbReference type="EMBL" id="GKU88241.1"/>
    </source>
</evidence>
<feature type="domain" description="Disease resistance protein At4g27190-like leucine-rich repeats" evidence="8">
    <location>
        <begin position="1082"/>
        <end position="1230"/>
    </location>
</feature>
<accession>A0AAV5HLV6</accession>
<comment type="similarity">
    <text evidence="1">Belongs to the disease resistance NB-LRR family.</text>
</comment>
<feature type="domain" description="Disease resistance protein At4g27190-like leucine-rich repeats" evidence="8">
    <location>
        <begin position="1649"/>
        <end position="1787"/>
    </location>
</feature>
<dbReference type="Gene3D" id="3.40.50.300">
    <property type="entry name" value="P-loop containing nucleotide triphosphate hydrolases"/>
    <property type="match status" value="1"/>
</dbReference>
<dbReference type="Gene3D" id="1.10.8.430">
    <property type="entry name" value="Helical domain of apoptotic protease-activating factors"/>
    <property type="match status" value="1"/>
</dbReference>
<evidence type="ECO:0000256" key="1">
    <source>
        <dbReference type="ARBA" id="ARBA00008894"/>
    </source>
</evidence>
<keyword evidence="4" id="KW-0067">ATP-binding</keyword>
<evidence type="ECO:0000256" key="2">
    <source>
        <dbReference type="ARBA" id="ARBA00022741"/>
    </source>
</evidence>
<evidence type="ECO:0000259" key="7">
    <source>
        <dbReference type="Pfam" id="PF00931"/>
    </source>
</evidence>
<feature type="region of interest" description="Disordered" evidence="6">
    <location>
        <begin position="2382"/>
        <end position="2406"/>
    </location>
</feature>
<dbReference type="PRINTS" id="PR00364">
    <property type="entry name" value="DISEASERSIST"/>
</dbReference>
<evidence type="ECO:0000256" key="4">
    <source>
        <dbReference type="ARBA" id="ARBA00022840"/>
    </source>
</evidence>
<dbReference type="EMBL" id="BPVZ01000002">
    <property type="protein sequence ID" value="GKU88241.1"/>
    <property type="molecule type" value="Genomic_DNA"/>
</dbReference>
<dbReference type="SUPFAM" id="SSF52540">
    <property type="entry name" value="P-loop containing nucleoside triphosphate hydrolases"/>
    <property type="match status" value="1"/>
</dbReference>
<dbReference type="PANTHER" id="PTHR33463:SF198">
    <property type="entry name" value="RPP4C3"/>
    <property type="match status" value="1"/>
</dbReference>
<feature type="compositionally biased region" description="Basic and acidic residues" evidence="6">
    <location>
        <begin position="2392"/>
        <end position="2406"/>
    </location>
</feature>
<dbReference type="GO" id="GO:0005524">
    <property type="term" value="F:ATP binding"/>
    <property type="evidence" value="ECO:0007669"/>
    <property type="project" value="UniProtKB-KW"/>
</dbReference>
<protein>
    <recommendedName>
        <fullName evidence="11">AAA+ ATPase domain-containing protein</fullName>
    </recommendedName>
</protein>
<feature type="domain" description="NB-ARC" evidence="7">
    <location>
        <begin position="170"/>
        <end position="291"/>
    </location>
</feature>
<evidence type="ECO:0000256" key="5">
    <source>
        <dbReference type="SAM" id="Coils"/>
    </source>
</evidence>
<feature type="domain" description="Disease resistance protein At4g27190-like leucine-rich repeats" evidence="8">
    <location>
        <begin position="931"/>
        <end position="1053"/>
    </location>
</feature>
<proteinExistence type="inferred from homology"/>
<dbReference type="InterPro" id="IPR042197">
    <property type="entry name" value="Apaf_helical"/>
</dbReference>
<dbReference type="InterPro" id="IPR050905">
    <property type="entry name" value="Plant_NBS-LRR"/>
</dbReference>
<evidence type="ECO:0000313" key="10">
    <source>
        <dbReference type="Proteomes" id="UP001054252"/>
    </source>
</evidence>
<feature type="domain" description="Disease resistance protein At4g27190-like leucine-rich repeats" evidence="8">
    <location>
        <begin position="2211"/>
        <end position="2310"/>
    </location>
</feature>
<gene>
    <name evidence="9" type="ORF">SLEP1_g2527</name>
</gene>
<sequence>MAEAFGIAVAENAAGTVAGSWIDRSLKRILNPIILVVNWKANVENLKKQVAELKEEVQRVEHQTQAAERRGEEIEQMLKTWLTKTSKFIEAENTVEDDEEKPRKKCFFGICINPLSRYRLSKQSVEDSKDVADLLRKACGFNLPISYYPIPQQEVAAPVKGFQDFDSRMKVLDEIMEALKSPNINGIGVHGMPGVGKTMLLKEVKRKAEQEKLFDVVVMAPVTEHPDLRKIQDEIAYGLGLELPAGIGDRSIAVRIKERILKKRKVLVVLDDLWDRLDLEAVGIPFEDQQKEIVEPSSSSAKDQQKEIVETSSSSAKDQQMECKILLSSRLLNVLTDKMVTHKKVAVGQLEDQEAWQMFKKIVGDRPESSELQPTGIEIVRRCGGLPVAIAALAEALKNKSSYKWRSALQKLRDPSPSNCTGIHAGVHAAIEISYNHLGSQDLKQAFLLSSLMGRNVSIQDLLKYGLGLGIFSQAYTIEEARYEVLTLISNLKDSSLLMDGSNSERFGMHDIIRSVAISIACRDRHVLFSTGDHVPKWSDKEAMKDFKWISLEYANVNELPDELESPQLTLFCLCNEGHSLGIPANFFKGMQSLKVLDLTSVNMSSMPPSICLLKNLHTLCLDQSLLGDIAIIGELKNLEVLSLLKSDIEKLPREIGQLTKLKLLDLSNCIKLKVIPPGVLACLSRLEELYLGSSFDRWEHEEHENQENASVAELKHLKELTALEVRIPDAQMIPIGLFSEKLTRHKIFLGYEWNNWTSSFESSRIVKLQLKAYINFDYSIKRMLKMTEELHLEELNGVNNVVDEFNSEGFKHLKYLDVRNAAEVQQIVKSEEGVPFNAFSSLENLFSCSVAQQLLQLRRITATDCSNMEEIVDNEEEGNGNAIVEATEGVQWKFGGLLRSLRLQNLAKLTHFNRGCRGMILFSDQVAFPNLEELHLSEINVNKIWQASITPSSIENLTKLIIQGCHNLGYLFSFSMIRCLVKLGHLEIKECKGMGEIIVRDNAEEREKMVLPQLNFLLMKDLQSLVRFYSGNCVVEFPSLKQLDIRNCPEFKGFTVKSTSTDAATDIEPLFNEQVAFLSLERLSITHLKNLTTIWQDQLHVDSFCKLKSLEVRFCVKLVTVLPSNNMLGNLWTSLEELIIDGCSSLEAIFKIGEFNATRTLVATDTQLRVLHIENLPRLKHVWDKDPKRILTFHNLESVFVDSCWSLYHLFPSSVAKYLLQLQKLVISRSGLKEIVAMGTGTEAVVKFEFPQVSSLVLWNLTSLRYFYPEKHIIEWPMLKKFYYFDCGQVEKRNGQEQDYELDFPVQQPLLCMKKVIPQLEELSLSERDISGLCGECQFKQNLFFNIKLLYIQNYFDDESDGFPMRFLHKFSNLEKLVFTDCHLTELFPSKDQVEEQEKHGETLSRIRELELDGIDTLRHISTSKIASFQNLTYLRVQECHTSLITLLSVSIARSLVQLERMIVTECNSLSKIVGSEGDGIDDSIINFSKLRFLELECLQRLERFCLGNFNLKFPSLEKVIVHQCPRLKIFSERDLDTPLLRKVELVEGEDKGIWAGDLNTTIQRMYKEKVGLKNLTLSDFPELMEIWHIKSPQEISLDWRLLLNLQIYDCSNFTYLLTPSMVLCLVQLRTIQVKCCAMMEQVIMGDEESKMIFPQLQFIMLQSCSNLTTFCGGSYNSLEIPALTDIIVEDCPKMVTFTSTSFREHRKEASQYYFSSKVEFPNLKSLKLSSLNINQIWNKNHEEISSFKKLQHLEVCNCSNLSYLLTPSMALGLVQLKDLEVKDCATMEQVIMAARVEEKIIVKNCLKRVRFASKFLSDKEKEIAEGRNEEVHVKEEPDVFIEAFFCDEVELPILETLTLSSINVKQIWNSQLSSISSFVQHLTKLNVVNCSNLKYMFTFSMVKSFVQLEELRISGCEMVEVVILIEEMVEEEKICQTVFPKLYALVLNDLPQLATLCSNCDSLGKISDSERVNFGSGSQKLLATQSTLVETEATKLLFSQVTHLMLRLLPKFKGFFPQMHITEWPSLKSLVVIECHGAQIVASEFSSIEMTRRDSQLERESQHLIFWISKATFPSLERLVVKWNDNIKIQCGHHPEEYFGKLKVLHLLGFPKQSAFLLPFFFHSLPNLEELHVKDAFFDEILQCEEVTGEEKPVCGRTPLSKLRLSKLHELTHIWKEESQLEVDILRNLKTLKVQECSRLKNLVPSTVYFDNLQTLVVSECHGLVNLVRYSTAKGLGQLRIMKVDNCEMIEEIIVCLGDAVKDGIVFTKLNCLQLKGLPRLESFSSRDCNFKFPALTEVIITECPNMQIFSKGELSTPRLYEVKLTGHIYEYMDEDIEEDIEKKVDDIFNKDGGGVKVVRDRDERCWVGNLNSTVQQLFKEKHAHSSKKSNGEKSDHSAQEDGN</sequence>
<dbReference type="SUPFAM" id="SSF52058">
    <property type="entry name" value="L domain-like"/>
    <property type="match status" value="2"/>
</dbReference>
<dbReference type="GO" id="GO:0043531">
    <property type="term" value="F:ADP binding"/>
    <property type="evidence" value="ECO:0007669"/>
    <property type="project" value="InterPro"/>
</dbReference>
<name>A0AAV5HLV6_9ROSI</name>